<dbReference type="PANTHER" id="PTHR31290:SF5">
    <property type="entry name" value="UV-DAMAGE ENDONUCLEASE"/>
    <property type="match status" value="1"/>
</dbReference>
<dbReference type="GO" id="GO:0004519">
    <property type="term" value="F:endonuclease activity"/>
    <property type="evidence" value="ECO:0007669"/>
    <property type="project" value="UniProtKB-KW"/>
</dbReference>
<dbReference type="InterPro" id="IPR013560">
    <property type="entry name" value="DUF1722"/>
</dbReference>
<keyword evidence="9" id="KW-1185">Reference proteome</keyword>
<proteinExistence type="predicted"/>
<evidence type="ECO:0000256" key="1">
    <source>
        <dbReference type="ARBA" id="ARBA00022722"/>
    </source>
</evidence>
<keyword evidence="3" id="KW-0227">DNA damage</keyword>
<keyword evidence="6" id="KW-0234">DNA repair</keyword>
<dbReference type="EMBL" id="JAAZWO010000014">
    <property type="protein sequence ID" value="MBC2398463.1"/>
    <property type="molecule type" value="Genomic_DNA"/>
</dbReference>
<dbReference type="AlphaFoldDB" id="A0A923EDA8"/>
<dbReference type="InterPro" id="IPR036237">
    <property type="entry name" value="Xyl_isomerase-like_sf"/>
</dbReference>
<dbReference type="SUPFAM" id="SSF51658">
    <property type="entry name" value="Xylose isomerase-like"/>
    <property type="match status" value="1"/>
</dbReference>
<dbReference type="GO" id="GO:0009411">
    <property type="term" value="P:response to UV"/>
    <property type="evidence" value="ECO:0007669"/>
    <property type="project" value="InterPro"/>
</dbReference>
<evidence type="ECO:0000256" key="3">
    <source>
        <dbReference type="ARBA" id="ARBA00022763"/>
    </source>
</evidence>
<dbReference type="PANTHER" id="PTHR31290">
    <property type="entry name" value="UV-DAMAGE ENDONUCLEASE"/>
    <property type="match status" value="1"/>
</dbReference>
<comment type="caution">
    <text evidence="8">The sequence shown here is derived from an EMBL/GenBank/DDBJ whole genome shotgun (WGS) entry which is preliminary data.</text>
</comment>
<dbReference type="Gene3D" id="3.20.20.150">
    <property type="entry name" value="Divalent-metal-dependent TIM barrel enzymes"/>
    <property type="match status" value="1"/>
</dbReference>
<evidence type="ECO:0000313" key="9">
    <source>
        <dbReference type="Proteomes" id="UP000563151"/>
    </source>
</evidence>
<accession>A0A923EDA8</accession>
<dbReference type="InterPro" id="IPR004601">
    <property type="entry name" value="UvdE"/>
</dbReference>
<organism evidence="8 9">
    <name type="scientific">Clostridium tetanomorphum</name>
    <dbReference type="NCBI Taxonomy" id="1553"/>
    <lineage>
        <taxon>Bacteria</taxon>
        <taxon>Bacillati</taxon>
        <taxon>Bacillota</taxon>
        <taxon>Clostridia</taxon>
        <taxon>Eubacteriales</taxon>
        <taxon>Clostridiaceae</taxon>
        <taxon>Clostridium</taxon>
    </lineage>
</organism>
<keyword evidence="2 8" id="KW-0255">Endonuclease</keyword>
<evidence type="ECO:0000259" key="7">
    <source>
        <dbReference type="Pfam" id="PF08349"/>
    </source>
</evidence>
<keyword evidence="5" id="KW-0378">Hydrolase</keyword>
<feature type="domain" description="DUF1722" evidence="7">
    <location>
        <begin position="302"/>
        <end position="404"/>
    </location>
</feature>
<keyword evidence="4" id="KW-0228">DNA excision</keyword>
<evidence type="ECO:0000256" key="5">
    <source>
        <dbReference type="ARBA" id="ARBA00022801"/>
    </source>
</evidence>
<name>A0A923EDA8_CLOTT</name>
<dbReference type="Proteomes" id="UP000563151">
    <property type="component" value="Unassembled WGS sequence"/>
</dbReference>
<dbReference type="Pfam" id="PF03851">
    <property type="entry name" value="UvdE"/>
    <property type="match status" value="1"/>
</dbReference>
<keyword evidence="1" id="KW-0540">Nuclease</keyword>
<reference evidence="8 9" key="1">
    <citation type="submission" date="2020-04" db="EMBL/GenBank/DDBJ databases">
        <title>Genomic insights into acetone-butanol-ethanol (ABE) fermentation by sequencing solventogenic clostridia strains.</title>
        <authorList>
            <person name="Brown S."/>
        </authorList>
    </citation>
    <scope>NUCLEOTIDE SEQUENCE [LARGE SCALE GENOMIC DNA]</scope>
    <source>
        <strain evidence="8 9">DJ011</strain>
    </source>
</reference>
<protein>
    <submittedName>
        <fullName evidence="8">UV DNA damage repair endonuclease UvsE</fullName>
    </submittedName>
</protein>
<gene>
    <name evidence="8" type="primary">uvsE</name>
    <name evidence="8" type="ORF">HGG79_11870</name>
</gene>
<evidence type="ECO:0000256" key="4">
    <source>
        <dbReference type="ARBA" id="ARBA00022769"/>
    </source>
</evidence>
<dbReference type="GO" id="GO:0016787">
    <property type="term" value="F:hydrolase activity"/>
    <property type="evidence" value="ECO:0007669"/>
    <property type="project" value="UniProtKB-KW"/>
</dbReference>
<dbReference type="NCBIfam" id="TIGR00629">
    <property type="entry name" value="uvde"/>
    <property type="match status" value="1"/>
</dbReference>
<dbReference type="Pfam" id="PF08349">
    <property type="entry name" value="DUF1722"/>
    <property type="match status" value="1"/>
</dbReference>
<dbReference type="RefSeq" id="WP_173680381.1">
    <property type="nucleotide sequence ID" value="NZ_JAAZWO010000014.1"/>
</dbReference>
<dbReference type="GO" id="GO:0006289">
    <property type="term" value="P:nucleotide-excision repair"/>
    <property type="evidence" value="ECO:0007669"/>
    <property type="project" value="InterPro"/>
</dbReference>
<sequence>MKIGYACIPMTIDATTTRRFILKNFSFDKFYDCVKLNLQDLNTILKYNLDNNIFMFRISSDIIPFGSHSINNLNWTKIFKEDLDNIGNFIKSNNIRVSMHPGQYTPTEDVMKKSIKDIEYHCLFLDSLGVDYSNKIILHIGGAYNDKLSSLKRFKENFKKLSNSAQKRLVLENDERNFNIYDVLDICDILNIPAVFDNLHHKFNPGKSEDIYSILERVCKTWCEYDGSMKLHYSDSDETKKAGAHSKHINIENFLNYYKKVESFNPDIMLEVKDKDISAIECVNSLDFPKPSTKFEQWAKYKYTVMEKDYSLYKACSTLISSEKSMVDFYKLIDKVLLLPYNERNFKNTLLHTWGYVKNKATIKEKNQFMESFNSFENPEKTKNILKKLAQKYNVSYLINSYYFLI</sequence>
<evidence type="ECO:0000313" key="8">
    <source>
        <dbReference type="EMBL" id="MBC2398463.1"/>
    </source>
</evidence>
<evidence type="ECO:0000256" key="2">
    <source>
        <dbReference type="ARBA" id="ARBA00022759"/>
    </source>
</evidence>
<evidence type="ECO:0000256" key="6">
    <source>
        <dbReference type="ARBA" id="ARBA00023204"/>
    </source>
</evidence>